<protein>
    <submittedName>
        <fullName evidence="1">Uncharacterized protein</fullName>
    </submittedName>
</protein>
<evidence type="ECO:0000313" key="1">
    <source>
        <dbReference type="EMBL" id="CAM9918871.1"/>
    </source>
</evidence>
<accession>A0AC59YR20</accession>
<sequence>MVKRPQSQKKRRCIDWTMAGEPKTFVHLTHIGSGEGDGLATTGAFRSKLDPRRTKRL</sequence>
<gene>
    <name evidence="1" type="ORF">MRATA1EN22A_LOCUS9354</name>
</gene>
<name>A0AC59YR20_RANTA</name>
<organism evidence="1 2">
    <name type="scientific">Rangifer tarandus platyrhynchus</name>
    <name type="common">Svalbard reindeer</name>
    <dbReference type="NCBI Taxonomy" id="3082113"/>
    <lineage>
        <taxon>Eukaryota</taxon>
        <taxon>Metazoa</taxon>
        <taxon>Chordata</taxon>
        <taxon>Craniata</taxon>
        <taxon>Vertebrata</taxon>
        <taxon>Euteleostomi</taxon>
        <taxon>Mammalia</taxon>
        <taxon>Eutheria</taxon>
        <taxon>Laurasiatheria</taxon>
        <taxon>Artiodactyla</taxon>
        <taxon>Ruminantia</taxon>
        <taxon>Pecora</taxon>
        <taxon>Cervidae</taxon>
        <taxon>Odocoileinae</taxon>
        <taxon>Rangifer</taxon>
    </lineage>
</organism>
<reference evidence="1" key="2">
    <citation type="submission" date="2025-03" db="EMBL/GenBank/DDBJ databases">
        <authorList>
            <consortium name="ELIXIR-Norway"/>
            <consortium name="Elixir Norway"/>
        </authorList>
    </citation>
    <scope>NUCLEOTIDE SEQUENCE</scope>
</reference>
<proteinExistence type="predicted"/>
<dbReference type="EMBL" id="OX596086">
    <property type="protein sequence ID" value="CAM9918871.1"/>
    <property type="molecule type" value="Genomic_DNA"/>
</dbReference>
<evidence type="ECO:0000313" key="2">
    <source>
        <dbReference type="Proteomes" id="UP001162501"/>
    </source>
</evidence>
<reference evidence="1" key="1">
    <citation type="submission" date="2023-05" db="EMBL/GenBank/DDBJ databases">
        <authorList>
            <consortium name="ELIXIR-Norway"/>
        </authorList>
    </citation>
    <scope>NUCLEOTIDE SEQUENCE</scope>
</reference>
<dbReference type="Proteomes" id="UP001162501">
    <property type="component" value="Chromosome 2"/>
</dbReference>